<dbReference type="EMBL" id="JBHTNZ010000012">
    <property type="protein sequence ID" value="MFD1461973.1"/>
    <property type="molecule type" value="Genomic_DNA"/>
</dbReference>
<name>A0ABW4DDZ0_9BACL</name>
<keyword evidence="3" id="KW-1185">Reference proteome</keyword>
<organism evidence="2 3">
    <name type="scientific">Paenibacillus farraposensis</name>
    <dbReference type="NCBI Taxonomy" id="2807095"/>
    <lineage>
        <taxon>Bacteria</taxon>
        <taxon>Bacillati</taxon>
        <taxon>Bacillota</taxon>
        <taxon>Bacilli</taxon>
        <taxon>Bacillales</taxon>
        <taxon>Paenibacillaceae</taxon>
        <taxon>Paenibacillus</taxon>
    </lineage>
</organism>
<sequence length="82" mass="8990">MTESAGLFYTLSLVIYVASGTVFPLTIFGDALARLFIVLLFSYTVFFPVNALTGKLTMLEAAKGIGVQWLWIAVLAVVSRWV</sequence>
<dbReference type="Proteomes" id="UP001597340">
    <property type="component" value="Unassembled WGS sequence"/>
</dbReference>
<feature type="transmembrane region" description="Helical" evidence="1">
    <location>
        <begin position="33"/>
        <end position="52"/>
    </location>
</feature>
<evidence type="ECO:0000313" key="2">
    <source>
        <dbReference type="EMBL" id="MFD1461973.1"/>
    </source>
</evidence>
<keyword evidence="1" id="KW-1133">Transmembrane helix</keyword>
<protein>
    <submittedName>
        <fullName evidence="2">Uncharacterized protein</fullName>
    </submittedName>
</protein>
<feature type="transmembrane region" description="Helical" evidence="1">
    <location>
        <begin position="7"/>
        <end position="27"/>
    </location>
</feature>
<dbReference type="RefSeq" id="WP_229523303.1">
    <property type="nucleotide sequence ID" value="NZ_JAFFQR010000015.1"/>
</dbReference>
<keyword evidence="1" id="KW-0812">Transmembrane</keyword>
<keyword evidence="1" id="KW-0472">Membrane</keyword>
<evidence type="ECO:0000313" key="3">
    <source>
        <dbReference type="Proteomes" id="UP001597340"/>
    </source>
</evidence>
<comment type="caution">
    <text evidence="2">The sequence shown here is derived from an EMBL/GenBank/DDBJ whole genome shotgun (WGS) entry which is preliminary data.</text>
</comment>
<gene>
    <name evidence="2" type="ORF">ACFQ5D_11260</name>
</gene>
<proteinExistence type="predicted"/>
<reference evidence="3" key="1">
    <citation type="journal article" date="2019" name="Int. J. Syst. Evol. Microbiol.">
        <title>The Global Catalogue of Microorganisms (GCM) 10K type strain sequencing project: providing services to taxonomists for standard genome sequencing and annotation.</title>
        <authorList>
            <consortium name="The Broad Institute Genomics Platform"/>
            <consortium name="The Broad Institute Genome Sequencing Center for Infectious Disease"/>
            <person name="Wu L."/>
            <person name="Ma J."/>
        </authorList>
    </citation>
    <scope>NUCLEOTIDE SEQUENCE [LARGE SCALE GENOMIC DNA]</scope>
    <source>
        <strain evidence="3">CCM 9147</strain>
    </source>
</reference>
<evidence type="ECO:0000256" key="1">
    <source>
        <dbReference type="SAM" id="Phobius"/>
    </source>
</evidence>
<accession>A0ABW4DDZ0</accession>